<dbReference type="GO" id="GO:0015295">
    <property type="term" value="F:solute:proton symporter activity"/>
    <property type="evidence" value="ECO:0007669"/>
    <property type="project" value="TreeGrafter"/>
</dbReference>
<feature type="transmembrane region" description="Helical" evidence="8">
    <location>
        <begin position="287"/>
        <end position="307"/>
    </location>
</feature>
<feature type="transmembrane region" description="Helical" evidence="8">
    <location>
        <begin position="215"/>
        <end position="236"/>
    </location>
</feature>
<feature type="transmembrane region" description="Helical" evidence="8">
    <location>
        <begin position="6"/>
        <end position="25"/>
    </location>
</feature>
<dbReference type="InterPro" id="IPR003804">
    <property type="entry name" value="Lactate_perm"/>
</dbReference>
<evidence type="ECO:0000313" key="9">
    <source>
        <dbReference type="EMBL" id="APT18331.1"/>
    </source>
</evidence>
<dbReference type="PANTHER" id="PTHR30003">
    <property type="entry name" value="L-LACTATE PERMEASE"/>
    <property type="match status" value="1"/>
</dbReference>
<proteinExistence type="inferred from homology"/>
<feature type="transmembrane region" description="Helical" evidence="8">
    <location>
        <begin position="181"/>
        <end position="203"/>
    </location>
</feature>
<dbReference type="AlphaFoldDB" id="A0A1L6XBJ2"/>
<evidence type="ECO:0000256" key="1">
    <source>
        <dbReference type="ARBA" id="ARBA00004651"/>
    </source>
</evidence>
<feature type="transmembrane region" description="Helical" evidence="8">
    <location>
        <begin position="341"/>
        <end position="359"/>
    </location>
</feature>
<keyword evidence="5 8" id="KW-0812">Transmembrane</keyword>
<dbReference type="KEGG" id="lah:LA20533_03165"/>
<feature type="transmembrane region" description="Helical" evidence="8">
    <location>
        <begin position="62"/>
        <end position="84"/>
    </location>
</feature>
<keyword evidence="10" id="KW-1185">Reference proteome</keyword>
<dbReference type="Proteomes" id="UP000185499">
    <property type="component" value="Chromosome"/>
</dbReference>
<comment type="subcellular location">
    <subcellularLocation>
        <location evidence="1 8">Cell membrane</location>
        <topology evidence="1 8">Multi-pass membrane protein</topology>
    </subcellularLocation>
</comment>
<feature type="transmembrane region" description="Helical" evidence="8">
    <location>
        <begin position="131"/>
        <end position="152"/>
    </location>
</feature>
<comment type="similarity">
    <text evidence="2 8">Belongs to the lactate permease family.</text>
</comment>
<evidence type="ECO:0000256" key="5">
    <source>
        <dbReference type="ARBA" id="ARBA00022692"/>
    </source>
</evidence>
<dbReference type="EMBL" id="CP018888">
    <property type="protein sequence ID" value="APT18331.1"/>
    <property type="molecule type" value="Genomic_DNA"/>
</dbReference>
<keyword evidence="6 8" id="KW-1133">Transmembrane helix</keyword>
<feature type="transmembrane region" description="Helical" evidence="8">
    <location>
        <begin position="105"/>
        <end position="125"/>
    </location>
</feature>
<feature type="transmembrane region" description="Helical" evidence="8">
    <location>
        <begin position="32"/>
        <end position="50"/>
    </location>
</feature>
<accession>A0A1L6XBJ2</accession>
<dbReference type="PANTHER" id="PTHR30003:SF0">
    <property type="entry name" value="GLYCOLATE PERMEASE GLCA-RELATED"/>
    <property type="match status" value="1"/>
</dbReference>
<gene>
    <name evidence="9" type="ORF">LA20533_03165</name>
</gene>
<comment type="function">
    <text evidence="8">Uptake of L-lactate across the membrane. Can also transport D-lactate and glycolate.</text>
</comment>
<evidence type="ECO:0000256" key="7">
    <source>
        <dbReference type="ARBA" id="ARBA00023136"/>
    </source>
</evidence>
<name>A0A1L6XBJ2_9LACO</name>
<keyword evidence="3 8" id="KW-0813">Transport</keyword>
<feature type="transmembrane region" description="Helical" evidence="8">
    <location>
        <begin position="380"/>
        <end position="404"/>
    </location>
</feature>
<evidence type="ECO:0000256" key="6">
    <source>
        <dbReference type="ARBA" id="ARBA00022989"/>
    </source>
</evidence>
<keyword evidence="7 8" id="KW-0472">Membrane</keyword>
<protein>
    <recommendedName>
        <fullName evidence="8">L-lactate permease</fullName>
    </recommendedName>
</protein>
<feature type="transmembrane region" description="Helical" evidence="8">
    <location>
        <begin position="242"/>
        <end position="258"/>
    </location>
</feature>
<evidence type="ECO:0000256" key="8">
    <source>
        <dbReference type="RuleBase" id="RU365092"/>
    </source>
</evidence>
<evidence type="ECO:0000313" key="10">
    <source>
        <dbReference type="Proteomes" id="UP000185499"/>
    </source>
</evidence>
<evidence type="ECO:0000256" key="3">
    <source>
        <dbReference type="ARBA" id="ARBA00022448"/>
    </source>
</evidence>
<evidence type="ECO:0000256" key="2">
    <source>
        <dbReference type="ARBA" id="ARBA00010100"/>
    </source>
</evidence>
<feature type="transmembrane region" description="Helical" evidence="8">
    <location>
        <begin position="410"/>
        <end position="428"/>
    </location>
</feature>
<dbReference type="GO" id="GO:0005886">
    <property type="term" value="C:plasma membrane"/>
    <property type="evidence" value="ECO:0007669"/>
    <property type="project" value="UniProtKB-SubCell"/>
</dbReference>
<organism evidence="9 10">
    <name type="scientific">Amylolactobacillus amylophilus DSM 20533 = JCM 1125</name>
    <dbReference type="NCBI Taxonomy" id="1423721"/>
    <lineage>
        <taxon>Bacteria</taxon>
        <taxon>Bacillati</taxon>
        <taxon>Bacillota</taxon>
        <taxon>Bacilli</taxon>
        <taxon>Lactobacillales</taxon>
        <taxon>Lactobacillaceae</taxon>
        <taxon>Amylolactobacillus</taxon>
    </lineage>
</organism>
<dbReference type="RefSeq" id="WP_056945921.1">
    <property type="nucleotide sequence ID" value="NZ_AYYS01000007.1"/>
</dbReference>
<reference evidence="9 10" key="1">
    <citation type="submission" date="2016-12" db="EMBL/GenBank/DDBJ databases">
        <title>The whole genome sequencing and assembly of Lactobacillus amylophilus DSM 20533T strain.</title>
        <authorList>
            <person name="Lee Y.-J."/>
            <person name="Yi H."/>
            <person name="Bahn Y.-S."/>
            <person name="Kim J.F."/>
            <person name="Lee D.-W."/>
        </authorList>
    </citation>
    <scope>NUCLEOTIDE SEQUENCE [LARGE SCALE GENOMIC DNA]</scope>
    <source>
        <strain evidence="9 10">DSM 20533</strain>
    </source>
</reference>
<dbReference type="GO" id="GO:0015129">
    <property type="term" value="F:lactate transmembrane transporter activity"/>
    <property type="evidence" value="ECO:0007669"/>
    <property type="project" value="UniProtKB-UniRule"/>
</dbReference>
<evidence type="ECO:0000256" key="4">
    <source>
        <dbReference type="ARBA" id="ARBA00022475"/>
    </source>
</evidence>
<feature type="transmembrane region" description="Helical" evidence="8">
    <location>
        <begin position="497"/>
        <end position="517"/>
    </location>
</feature>
<feature type="transmembrane region" description="Helical" evidence="8">
    <location>
        <begin position="159"/>
        <end position="175"/>
    </location>
</feature>
<keyword evidence="4 8" id="KW-1003">Cell membrane</keyword>
<dbReference type="Pfam" id="PF02652">
    <property type="entry name" value="Lactate_perm"/>
    <property type="match status" value="1"/>
</dbReference>
<dbReference type="NCBIfam" id="TIGR00795">
    <property type="entry name" value="lctP"/>
    <property type="match status" value="1"/>
</dbReference>
<sequence length="518" mass="53955">MLPSWALVICAIIPIIWLIISLAVLKMPGQRAIPIGLIITIGLAIFAFQMPVLDSLTAALQGIVNGLWPIVYIIIAAVFTYNVVTKSGGMDTIKAMLSSVSNDKRILVLILAWGLGGFLEAIAGFGTAVAIPAGILAAFGMNPVLAAVICLVANTTPTAFGAIGLPVSTLAQVGGLDPLQLSLFVSLQLFLLILIVPFILVFLAGGGLKGLKGVFLITLAAGLSFAIPQVIIARFLGPELPAILGSLVTLGTVILIASKMKKKNAGFDFAKTQDDTAQPKLTFSKALNAWAPFILVFTFIILASPLVPPINQGLKSITTSISIYQGTGHAPLVVDWLGNPGTLIILATVIGGLIQKLSFGQIFQTLWQTIVQLRKSAVTVMGIVGLAKVMTYSGMIGSISTFLVATTGPIYPIIAPIIGALGTFITGSDTSSNILFGRLQVDAANSLGANPYWIASANMAGATAGKMISPQSISVATAATGMVGEEGNILKRVAKYCFIYVALICIVVYGVGLIAHLV</sequence>
<dbReference type="OrthoDB" id="9761056at2"/>